<sequence length="44" mass="4545">MGRRTMGLGLGRRYVGTGLVVVTLPGLKSPNLHDPICIGGPTPS</sequence>
<organism evidence="1 2">
    <name type="scientific">Granulibacter bethesdensis</name>
    <dbReference type="NCBI Taxonomy" id="364410"/>
    <lineage>
        <taxon>Bacteria</taxon>
        <taxon>Pseudomonadati</taxon>
        <taxon>Pseudomonadota</taxon>
        <taxon>Alphaproteobacteria</taxon>
        <taxon>Acetobacterales</taxon>
        <taxon>Acetobacteraceae</taxon>
        <taxon>Granulibacter</taxon>
    </lineage>
</organism>
<dbReference type="EMBL" id="CP018191">
    <property type="protein sequence ID" value="APH54365.1"/>
    <property type="molecule type" value="Genomic_DNA"/>
</dbReference>
<gene>
    <name evidence="1" type="ORF">GbCGDNIH9_8495</name>
</gene>
<dbReference type="AlphaFoldDB" id="A0AAC9P8N1"/>
<evidence type="ECO:0000313" key="1">
    <source>
        <dbReference type="EMBL" id="APH54365.1"/>
    </source>
</evidence>
<accession>A0AAC9P8N1</accession>
<name>A0AAC9P8N1_9PROT</name>
<evidence type="ECO:0000313" key="2">
    <source>
        <dbReference type="Proteomes" id="UP000182373"/>
    </source>
</evidence>
<dbReference type="Proteomes" id="UP000182373">
    <property type="component" value="Chromosome"/>
</dbReference>
<reference evidence="2" key="1">
    <citation type="submission" date="2016-11" db="EMBL/GenBank/DDBJ databases">
        <title>Comparative genomic and phenotypic analysis of Granulibacter bethesdensis clinical isolates from patients with chronic granulomatous disease.</title>
        <authorList>
            <person name="Zarember K.A."/>
            <person name="Porcella S.F."/>
            <person name="Chu J."/>
            <person name="Ding L."/>
            <person name="Dahlstrom E."/>
            <person name="Barbian K."/>
            <person name="Martens C."/>
            <person name="Sykora L."/>
            <person name="Kramer S."/>
            <person name="Pettinato A.M."/>
            <person name="Hong H."/>
            <person name="Wald G."/>
            <person name="Berg L.J."/>
            <person name="Rogge L.S."/>
            <person name="Greenberg D.E."/>
            <person name="Falcone E.L."/>
            <person name="Neves J.F."/>
            <person name="Simoes M.J."/>
            <person name="Casal M."/>
            <person name="Rodriguez-Lopez F.C."/>
            <person name="Zelazny A."/>
            <person name="Gallin J.I."/>
            <person name="Holland S.M."/>
        </authorList>
    </citation>
    <scope>NUCLEOTIDE SEQUENCE [LARGE SCALE GENOMIC DNA]</scope>
    <source>
        <strain evidence="2">NIH9.1</strain>
    </source>
</reference>
<proteinExistence type="predicted"/>
<protein>
    <submittedName>
        <fullName evidence="1">Uncharacterized protein</fullName>
    </submittedName>
</protein>